<evidence type="ECO:0000313" key="1">
    <source>
        <dbReference type="EMBL" id="JAD29240.1"/>
    </source>
</evidence>
<reference evidence="1" key="2">
    <citation type="journal article" date="2015" name="Data Brief">
        <title>Shoot transcriptome of the giant reed, Arundo donax.</title>
        <authorList>
            <person name="Barrero R.A."/>
            <person name="Guerrero F.D."/>
            <person name="Moolhuijzen P."/>
            <person name="Goolsby J.A."/>
            <person name="Tidwell J."/>
            <person name="Bellgard S.E."/>
            <person name="Bellgard M.I."/>
        </authorList>
    </citation>
    <scope>NUCLEOTIDE SEQUENCE</scope>
    <source>
        <tissue evidence="1">Shoot tissue taken approximately 20 cm above the soil surface</tissue>
    </source>
</reference>
<reference evidence="1" key="1">
    <citation type="submission" date="2014-09" db="EMBL/GenBank/DDBJ databases">
        <authorList>
            <person name="Magalhaes I.L.F."/>
            <person name="Oliveira U."/>
            <person name="Santos F.R."/>
            <person name="Vidigal T.H.D.A."/>
            <person name="Brescovit A.D."/>
            <person name="Santos A.J."/>
        </authorList>
    </citation>
    <scope>NUCLEOTIDE SEQUENCE</scope>
    <source>
        <tissue evidence="1">Shoot tissue taken approximately 20 cm above the soil surface</tissue>
    </source>
</reference>
<name>A0A0A8YXN3_ARUDO</name>
<accession>A0A0A8YXN3</accession>
<dbReference type="AlphaFoldDB" id="A0A0A8YXN3"/>
<sequence length="33" mass="4060">MPHSCFYLKKQPRKGFSFEPTRRAKQAWQDRFS</sequence>
<dbReference type="EMBL" id="GBRH01268655">
    <property type="protein sequence ID" value="JAD29240.1"/>
    <property type="molecule type" value="Transcribed_RNA"/>
</dbReference>
<proteinExistence type="predicted"/>
<protein>
    <submittedName>
        <fullName evidence="1">Uncharacterized protein</fullName>
    </submittedName>
</protein>
<organism evidence="1">
    <name type="scientific">Arundo donax</name>
    <name type="common">Giant reed</name>
    <name type="synonym">Donax arundinaceus</name>
    <dbReference type="NCBI Taxonomy" id="35708"/>
    <lineage>
        <taxon>Eukaryota</taxon>
        <taxon>Viridiplantae</taxon>
        <taxon>Streptophyta</taxon>
        <taxon>Embryophyta</taxon>
        <taxon>Tracheophyta</taxon>
        <taxon>Spermatophyta</taxon>
        <taxon>Magnoliopsida</taxon>
        <taxon>Liliopsida</taxon>
        <taxon>Poales</taxon>
        <taxon>Poaceae</taxon>
        <taxon>PACMAD clade</taxon>
        <taxon>Arundinoideae</taxon>
        <taxon>Arundineae</taxon>
        <taxon>Arundo</taxon>
    </lineage>
</organism>